<dbReference type="Gene3D" id="3.10.580.10">
    <property type="entry name" value="CBS-domain"/>
    <property type="match status" value="1"/>
</dbReference>
<sequence>MRAADIMTTSVISADPEMNVRDAARTMVLENISGMPVINETGRLVGMVTEGDLLHRHEIGAGFRHRAWWLELLSSTRELAAQYVKEHAGKVKDVMSTDVVTVSEDRPVAEIAELLERRRIKRVPVVRDEKVVGLVSRANVLRALVALAPEQPAPIDRDDASIRHAIVLAMKGQRWAIAPENVIVKEGVVHLWGIIMSEEERQAARVAAENVQGVKKIVLHLEYPVVMPAA</sequence>
<dbReference type="InterPro" id="IPR000644">
    <property type="entry name" value="CBS_dom"/>
</dbReference>
<proteinExistence type="predicted"/>
<feature type="domain" description="CBS" evidence="4">
    <location>
        <begin position="95"/>
        <end position="150"/>
    </location>
</feature>
<dbReference type="Pfam" id="PF00571">
    <property type="entry name" value="CBS"/>
    <property type="match status" value="2"/>
</dbReference>
<dbReference type="RefSeq" id="WP_062608171.1">
    <property type="nucleotide sequence ID" value="NZ_FCOX02000025.1"/>
</dbReference>
<dbReference type="Gene3D" id="3.30.1340.30">
    <property type="match status" value="1"/>
</dbReference>
<evidence type="ECO:0000256" key="2">
    <source>
        <dbReference type="PROSITE-ProRule" id="PRU00703"/>
    </source>
</evidence>
<evidence type="ECO:0000256" key="1">
    <source>
        <dbReference type="ARBA" id="ARBA00023122"/>
    </source>
</evidence>
<dbReference type="PROSITE" id="PS51371">
    <property type="entry name" value="CBS"/>
    <property type="match status" value="2"/>
</dbReference>
<dbReference type="Pfam" id="PF04972">
    <property type="entry name" value="BON"/>
    <property type="match status" value="1"/>
</dbReference>
<dbReference type="PIRSF" id="PIRSF036990">
    <property type="entry name" value="UCP036990_CBS_BON"/>
    <property type="match status" value="1"/>
</dbReference>
<dbReference type="InterPro" id="IPR046342">
    <property type="entry name" value="CBS_dom_sf"/>
</dbReference>
<dbReference type="EMBL" id="FCOX02000025">
    <property type="protein sequence ID" value="SAK87038.1"/>
    <property type="molecule type" value="Genomic_DNA"/>
</dbReference>
<evidence type="ECO:0000259" key="3">
    <source>
        <dbReference type="PROSITE" id="PS50914"/>
    </source>
</evidence>
<evidence type="ECO:0000259" key="4">
    <source>
        <dbReference type="PROSITE" id="PS51371"/>
    </source>
</evidence>
<dbReference type="PANTHER" id="PTHR43080:SF26">
    <property type="entry name" value="REGULATORY PROTEIN"/>
    <property type="match status" value="1"/>
</dbReference>
<feature type="domain" description="CBS" evidence="4">
    <location>
        <begin position="7"/>
        <end position="63"/>
    </location>
</feature>
<dbReference type="AlphaFoldDB" id="A0A158CXG3"/>
<dbReference type="CDD" id="cd04586">
    <property type="entry name" value="CBS_pair_BON_assoc"/>
    <property type="match status" value="1"/>
</dbReference>
<protein>
    <submittedName>
        <fullName evidence="5">HPP family protein</fullName>
    </submittedName>
</protein>
<keyword evidence="1 2" id="KW-0129">CBS domain</keyword>
<dbReference type="InterPro" id="IPR007055">
    <property type="entry name" value="BON_dom"/>
</dbReference>
<dbReference type="Proteomes" id="UP000071859">
    <property type="component" value="Unassembled WGS sequence"/>
</dbReference>
<evidence type="ECO:0000313" key="6">
    <source>
        <dbReference type="Proteomes" id="UP000071859"/>
    </source>
</evidence>
<dbReference type="PANTHER" id="PTHR43080">
    <property type="entry name" value="CBS DOMAIN-CONTAINING PROTEIN CBSX3, MITOCHONDRIAL"/>
    <property type="match status" value="1"/>
</dbReference>
<evidence type="ECO:0000313" key="5">
    <source>
        <dbReference type="EMBL" id="SAK87038.1"/>
    </source>
</evidence>
<accession>A0A158CXG3</accession>
<organism evidence="5 6">
    <name type="scientific">Caballeronia calidae</name>
    <dbReference type="NCBI Taxonomy" id="1777139"/>
    <lineage>
        <taxon>Bacteria</taxon>
        <taxon>Pseudomonadati</taxon>
        <taxon>Pseudomonadota</taxon>
        <taxon>Betaproteobacteria</taxon>
        <taxon>Burkholderiales</taxon>
        <taxon>Burkholderiaceae</taxon>
        <taxon>Caballeronia</taxon>
    </lineage>
</organism>
<reference evidence="5" key="1">
    <citation type="submission" date="2016-01" db="EMBL/GenBank/DDBJ databases">
        <authorList>
            <person name="Peeters C."/>
        </authorList>
    </citation>
    <scope>NUCLEOTIDE SEQUENCE</scope>
    <source>
        <strain evidence="5">LMG 29321</strain>
    </source>
</reference>
<dbReference type="InterPro" id="IPR017080">
    <property type="entry name" value="UCP036990_CBS_BON"/>
</dbReference>
<keyword evidence="6" id="KW-1185">Reference proteome</keyword>
<name>A0A158CXG3_9BURK</name>
<gene>
    <name evidence="5" type="ORF">AWB78_04497</name>
</gene>
<dbReference type="SUPFAM" id="SSF54631">
    <property type="entry name" value="CBS-domain pair"/>
    <property type="match status" value="1"/>
</dbReference>
<dbReference type="CDD" id="cd02205">
    <property type="entry name" value="CBS_pair_SF"/>
    <property type="match status" value="1"/>
</dbReference>
<dbReference type="PROSITE" id="PS50914">
    <property type="entry name" value="BON"/>
    <property type="match status" value="1"/>
</dbReference>
<dbReference type="InterPro" id="IPR051257">
    <property type="entry name" value="Diverse_CBS-Domain"/>
</dbReference>
<dbReference type="SMART" id="SM00116">
    <property type="entry name" value="CBS"/>
    <property type="match status" value="2"/>
</dbReference>
<comment type="caution">
    <text evidence="5">The sequence shown here is derived from an EMBL/GenBank/DDBJ whole genome shotgun (WGS) entry which is preliminary data.</text>
</comment>
<dbReference type="OrthoDB" id="9790355at2"/>
<feature type="domain" description="BON" evidence="3">
    <location>
        <begin position="158"/>
        <end position="225"/>
    </location>
</feature>